<organism evidence="1 2">
    <name type="scientific">Lentzea cavernae</name>
    <dbReference type="NCBI Taxonomy" id="2020703"/>
    <lineage>
        <taxon>Bacteria</taxon>
        <taxon>Bacillati</taxon>
        <taxon>Actinomycetota</taxon>
        <taxon>Actinomycetes</taxon>
        <taxon>Pseudonocardiales</taxon>
        <taxon>Pseudonocardiaceae</taxon>
        <taxon>Lentzea</taxon>
    </lineage>
</organism>
<gene>
    <name evidence="1" type="ORF">GCM10017774_77510</name>
</gene>
<evidence type="ECO:0000313" key="1">
    <source>
        <dbReference type="EMBL" id="GHH57644.1"/>
    </source>
</evidence>
<dbReference type="RefSeq" id="WP_191304389.1">
    <property type="nucleotide sequence ID" value="NZ_BNAR01000018.1"/>
</dbReference>
<comment type="caution">
    <text evidence="1">The sequence shown here is derived from an EMBL/GenBank/DDBJ whole genome shotgun (WGS) entry which is preliminary data.</text>
</comment>
<protein>
    <submittedName>
        <fullName evidence="1">Uncharacterized protein</fullName>
    </submittedName>
</protein>
<proteinExistence type="predicted"/>
<dbReference type="EMBL" id="BNAR01000018">
    <property type="protein sequence ID" value="GHH57644.1"/>
    <property type="molecule type" value="Genomic_DNA"/>
</dbReference>
<accession>A0ABQ3MQF2</accession>
<reference evidence="2" key="1">
    <citation type="journal article" date="2019" name="Int. J. Syst. Evol. Microbiol.">
        <title>The Global Catalogue of Microorganisms (GCM) 10K type strain sequencing project: providing services to taxonomists for standard genome sequencing and annotation.</title>
        <authorList>
            <consortium name="The Broad Institute Genomics Platform"/>
            <consortium name="The Broad Institute Genome Sequencing Center for Infectious Disease"/>
            <person name="Wu L."/>
            <person name="Ma J."/>
        </authorList>
    </citation>
    <scope>NUCLEOTIDE SEQUENCE [LARGE SCALE GENOMIC DNA]</scope>
    <source>
        <strain evidence="2">CGMCC 4.7367</strain>
    </source>
</reference>
<sequence length="91" mass="9892">MNLTADIIAAHYDDLSDGPQVAVRLATLRKRINEPQDRITATLLEMTGTGLVHLVASANCKVLDATDHAAAVRIAGEDKHLLIIEPEYFQA</sequence>
<dbReference type="Proteomes" id="UP000605568">
    <property type="component" value="Unassembled WGS sequence"/>
</dbReference>
<evidence type="ECO:0000313" key="2">
    <source>
        <dbReference type="Proteomes" id="UP000605568"/>
    </source>
</evidence>
<keyword evidence="2" id="KW-1185">Reference proteome</keyword>
<name>A0ABQ3MQF2_9PSEU</name>